<gene>
    <name evidence="1" type="ORF">CEXT_56401</name>
</gene>
<organism evidence="1 2">
    <name type="scientific">Caerostris extrusa</name>
    <name type="common">Bark spider</name>
    <name type="synonym">Caerostris bankana</name>
    <dbReference type="NCBI Taxonomy" id="172846"/>
    <lineage>
        <taxon>Eukaryota</taxon>
        <taxon>Metazoa</taxon>
        <taxon>Ecdysozoa</taxon>
        <taxon>Arthropoda</taxon>
        <taxon>Chelicerata</taxon>
        <taxon>Arachnida</taxon>
        <taxon>Araneae</taxon>
        <taxon>Araneomorphae</taxon>
        <taxon>Entelegynae</taxon>
        <taxon>Araneoidea</taxon>
        <taxon>Araneidae</taxon>
        <taxon>Caerostris</taxon>
    </lineage>
</organism>
<dbReference type="Proteomes" id="UP001054945">
    <property type="component" value="Unassembled WGS sequence"/>
</dbReference>
<dbReference type="AlphaFoldDB" id="A0AAV4T509"/>
<dbReference type="EMBL" id="BPLR01010601">
    <property type="protein sequence ID" value="GIY40361.1"/>
    <property type="molecule type" value="Genomic_DNA"/>
</dbReference>
<reference evidence="1 2" key="1">
    <citation type="submission" date="2021-06" db="EMBL/GenBank/DDBJ databases">
        <title>Caerostris extrusa draft genome.</title>
        <authorList>
            <person name="Kono N."/>
            <person name="Arakawa K."/>
        </authorList>
    </citation>
    <scope>NUCLEOTIDE SEQUENCE [LARGE SCALE GENOMIC DNA]</scope>
</reference>
<accession>A0AAV4T509</accession>
<name>A0AAV4T509_CAEEX</name>
<proteinExistence type="predicted"/>
<comment type="caution">
    <text evidence="1">The sequence shown here is derived from an EMBL/GenBank/DDBJ whole genome shotgun (WGS) entry which is preliminary data.</text>
</comment>
<evidence type="ECO:0000313" key="2">
    <source>
        <dbReference type="Proteomes" id="UP001054945"/>
    </source>
</evidence>
<sequence length="84" mass="9977">MVGFEFHQFAAEPIQTTLRNWKILNVCAAIRSLYYHGRFEPLVSRKEFVPLTERNRKNSGFDMDKCERFFLGMTRTANLLERCE</sequence>
<keyword evidence="2" id="KW-1185">Reference proteome</keyword>
<evidence type="ECO:0000313" key="1">
    <source>
        <dbReference type="EMBL" id="GIY40361.1"/>
    </source>
</evidence>
<protein>
    <submittedName>
        <fullName evidence="1">Uncharacterized protein</fullName>
    </submittedName>
</protein>